<dbReference type="OrthoDB" id="5574101at2"/>
<proteinExistence type="predicted"/>
<organism evidence="1 2">
    <name type="scientific">Methylomonas koyamae</name>
    <dbReference type="NCBI Taxonomy" id="702114"/>
    <lineage>
        <taxon>Bacteria</taxon>
        <taxon>Pseudomonadati</taxon>
        <taxon>Pseudomonadota</taxon>
        <taxon>Gammaproteobacteria</taxon>
        <taxon>Methylococcales</taxon>
        <taxon>Methylococcaceae</taxon>
        <taxon>Methylomonas</taxon>
    </lineage>
</organism>
<comment type="caution">
    <text evidence="1">The sequence shown here is derived from an EMBL/GenBank/DDBJ whole genome shotgun (WGS) entry which is preliminary data.</text>
</comment>
<name>A0A177NZ23_9GAMM</name>
<dbReference type="Proteomes" id="UP000077628">
    <property type="component" value="Unassembled WGS sequence"/>
</dbReference>
<keyword evidence="2" id="KW-1185">Reference proteome</keyword>
<dbReference type="AlphaFoldDB" id="A0A177NZ23"/>
<gene>
    <name evidence="1" type="ORF">A1355_21895</name>
</gene>
<protein>
    <submittedName>
        <fullName evidence="1">Uncharacterized protein</fullName>
    </submittedName>
</protein>
<evidence type="ECO:0000313" key="1">
    <source>
        <dbReference type="EMBL" id="OAI23265.1"/>
    </source>
</evidence>
<sequence>MDSKLSARRSVVRRQAERRTNPYAFNSEEWIAMMREQYLLWPKFDRRAGDRRQSERRAMDRRASLRSAATEHAFRRVRLLSADDLLNDDEKQMIRELFADD</sequence>
<dbReference type="EMBL" id="LUUK01000064">
    <property type="protein sequence ID" value="OAI23265.1"/>
    <property type="molecule type" value="Genomic_DNA"/>
</dbReference>
<reference evidence="2" key="1">
    <citation type="submission" date="2016-03" db="EMBL/GenBank/DDBJ databases">
        <authorList>
            <person name="Heylen K."/>
            <person name="De Vos P."/>
            <person name="Vekeman B."/>
        </authorList>
    </citation>
    <scope>NUCLEOTIDE SEQUENCE [LARGE SCALE GENOMIC DNA]</scope>
    <source>
        <strain evidence="2">R-45383</strain>
    </source>
</reference>
<evidence type="ECO:0000313" key="2">
    <source>
        <dbReference type="Proteomes" id="UP000077628"/>
    </source>
</evidence>
<accession>A0A177NZ23</accession>
<dbReference type="RefSeq" id="WP_064026019.1">
    <property type="nucleotide sequence ID" value="NZ_LUUK01000064.1"/>
</dbReference>